<dbReference type="SUPFAM" id="SSF52047">
    <property type="entry name" value="RNI-like"/>
    <property type="match status" value="1"/>
</dbReference>
<proteinExistence type="predicted"/>
<dbReference type="PROSITE" id="PS50181">
    <property type="entry name" value="FBOX"/>
    <property type="match status" value="1"/>
</dbReference>
<dbReference type="Pfam" id="PF25372">
    <property type="entry name" value="DUF7885"/>
    <property type="match status" value="1"/>
</dbReference>
<dbReference type="GO" id="GO:0031146">
    <property type="term" value="P:SCF-dependent proteasomal ubiquitin-dependent protein catabolic process"/>
    <property type="evidence" value="ECO:0007669"/>
    <property type="project" value="TreeGrafter"/>
</dbReference>
<dbReference type="Gene3D" id="1.20.1280.50">
    <property type="match status" value="1"/>
</dbReference>
<dbReference type="GO" id="GO:0019005">
    <property type="term" value="C:SCF ubiquitin ligase complex"/>
    <property type="evidence" value="ECO:0007669"/>
    <property type="project" value="TreeGrafter"/>
</dbReference>
<dbReference type="AlphaFoldDB" id="A0A6S7JUH9"/>
<dbReference type="OrthoDB" id="2153609at2759"/>
<protein>
    <submittedName>
        <fullName evidence="2">F-box LRR-repeat 4 isoform X2</fullName>
    </submittedName>
</protein>
<sequence>MLLVKTLVISLICRRLRLEFNQNRCDYYTEIDAAYLHGLDSKEEYSYDDDREDAVDNLNNIFKKQITVKNFHDEITNVEQDSWNILMLPIEVINKIFSYLTFTDFGNLSRSCRSFQDYCYDPLWFKEFDLQPYWQKVDKFNLQCLSERCRSTEKLRLSWCGSSDTLSSLDFSSFLQTISGKLRCLYLSCCRFVDQNALILITKVCPQLEELDLSSCIDIPSETFDELAKLTNLKRLNLYRTQITENNFEKIARSCTELMHINLGGCFQCTNFDEAMKYLEYCPNLVSLDLWRAKSLTPNGIDSIYKNCPNLEEIDLGWCNNVTIHGWLRLLVTHCQKIKKIFLTALRTVSDDDLIAIFENCTFLEQLDILGNSNISKKSADT</sequence>
<gene>
    <name evidence="2" type="ORF">PACLA_8A046020</name>
</gene>
<dbReference type="InterPro" id="IPR001810">
    <property type="entry name" value="F-box_dom"/>
</dbReference>
<dbReference type="EMBL" id="CACRXK020010789">
    <property type="protein sequence ID" value="CAB4020112.1"/>
    <property type="molecule type" value="Genomic_DNA"/>
</dbReference>
<evidence type="ECO:0000256" key="1">
    <source>
        <dbReference type="ARBA" id="ARBA00022786"/>
    </source>
</evidence>
<dbReference type="SMART" id="SM00367">
    <property type="entry name" value="LRR_CC"/>
    <property type="match status" value="7"/>
</dbReference>
<dbReference type="SMART" id="SM00256">
    <property type="entry name" value="FBOX"/>
    <property type="match status" value="1"/>
</dbReference>
<dbReference type="PANTHER" id="PTHR13318:SF152">
    <property type="entry name" value="F-BOX_LRR-REPEAT PROTEIN 4"/>
    <property type="match status" value="1"/>
</dbReference>
<dbReference type="PANTHER" id="PTHR13318">
    <property type="entry name" value="PARTNER OF PAIRED, ISOFORM B-RELATED"/>
    <property type="match status" value="1"/>
</dbReference>
<dbReference type="Pfam" id="PF12937">
    <property type="entry name" value="F-box-like"/>
    <property type="match status" value="1"/>
</dbReference>
<keyword evidence="1" id="KW-0833">Ubl conjugation pathway</keyword>
<keyword evidence="3" id="KW-1185">Reference proteome</keyword>
<organism evidence="2 3">
    <name type="scientific">Paramuricea clavata</name>
    <name type="common">Red gorgonian</name>
    <name type="synonym">Violescent sea-whip</name>
    <dbReference type="NCBI Taxonomy" id="317549"/>
    <lineage>
        <taxon>Eukaryota</taxon>
        <taxon>Metazoa</taxon>
        <taxon>Cnidaria</taxon>
        <taxon>Anthozoa</taxon>
        <taxon>Octocorallia</taxon>
        <taxon>Malacalcyonacea</taxon>
        <taxon>Plexauridae</taxon>
        <taxon>Paramuricea</taxon>
    </lineage>
</organism>
<evidence type="ECO:0000313" key="2">
    <source>
        <dbReference type="EMBL" id="CAB4020112.1"/>
    </source>
</evidence>
<dbReference type="Gene3D" id="3.80.10.10">
    <property type="entry name" value="Ribonuclease Inhibitor"/>
    <property type="match status" value="2"/>
</dbReference>
<name>A0A6S7JUH9_PARCT</name>
<comment type="caution">
    <text evidence="2">The sequence shown here is derived from an EMBL/GenBank/DDBJ whole genome shotgun (WGS) entry which is preliminary data.</text>
</comment>
<dbReference type="InterPro" id="IPR057207">
    <property type="entry name" value="FBXL15_LRR"/>
</dbReference>
<dbReference type="SUPFAM" id="SSF81383">
    <property type="entry name" value="F-box domain"/>
    <property type="match status" value="1"/>
</dbReference>
<dbReference type="InterPro" id="IPR036047">
    <property type="entry name" value="F-box-like_dom_sf"/>
</dbReference>
<dbReference type="Proteomes" id="UP001152795">
    <property type="component" value="Unassembled WGS sequence"/>
</dbReference>
<evidence type="ECO:0000313" key="3">
    <source>
        <dbReference type="Proteomes" id="UP001152795"/>
    </source>
</evidence>
<dbReference type="InterPro" id="IPR006553">
    <property type="entry name" value="Leu-rich_rpt_Cys-con_subtyp"/>
</dbReference>
<reference evidence="2" key="1">
    <citation type="submission" date="2020-04" db="EMBL/GenBank/DDBJ databases">
        <authorList>
            <person name="Alioto T."/>
            <person name="Alioto T."/>
            <person name="Gomez Garrido J."/>
        </authorList>
    </citation>
    <scope>NUCLEOTIDE SEQUENCE</scope>
    <source>
        <strain evidence="2">A484AB</strain>
    </source>
</reference>
<dbReference type="InterPro" id="IPR032675">
    <property type="entry name" value="LRR_dom_sf"/>
</dbReference>
<accession>A0A6S7JUH9</accession>